<feature type="region of interest" description="Disordered" evidence="1">
    <location>
        <begin position="726"/>
        <end position="749"/>
    </location>
</feature>
<dbReference type="Proteomes" id="UP000017984">
    <property type="component" value="Chromosome"/>
</dbReference>
<dbReference type="InterPro" id="IPR027417">
    <property type="entry name" value="P-loop_NTPase"/>
</dbReference>
<feature type="compositionally biased region" description="Acidic residues" evidence="1">
    <location>
        <begin position="726"/>
        <end position="736"/>
    </location>
</feature>
<sequence>MDIMREILGPTVVSFAETGDGGRDGAFYGDWEPGRSHQAPAPFGEAEVNGLKGPFVIQCKFKQSESETLMPSEVSGELKKVSKLVGEGACSTYVLMTNARITAGSELKMRKDFQAAGARNVLILGGTWIEEIISSSPNLRRKVPRIYGLGDLTQILDERKYHQAHALLSYLGDENLVTFVRTRFYEQAVDYLDRRGFVVLSGRPGSGKSISAAALAVGAIDAYGSAVVKIDTPGEFKDAWNPHEPDQLFWVDDAFGVYRFDTQATEKWGRSIGLVQTAIKRGARFVFTSRDYILQEAQSQFTGSARELLDCRVKIAPTHLVVEEREQILYNHLRYGDQSRSFLTEIKPHLSTAARSAHFSPEQARRLGSSYLSSGLEAISEKNLLDFFENPIDHLCEVLRGLDQDALAALCLIYMAGGELKSPLSLTQRELGVLDLVGGTKASVAKALARLEGSFLLRVNTRTSPRWKFYHPSLANALAKHIGQNAELVEVFISGLTPRALFSLVDCGSDEKDERETVAIPEVCYDLLINRISELHASHHLCDSPRFVGFLSSCSASFLYRLAHLRSGIIGKFTTADTVGFGPSGITLLARLHQVGLLAEEERTSAVSRIMDSSTSTYDLEVDYDWAESSATADLCTASEYSQLRERVLSEVIPELVEVIDDPGATIEWESEEDWRELARHYENAVRAYRNAYGDHPDGAAEVEHAGELIHSLLYSAPMCGGDFEEQEDEEAEVDEDTRRSIFDDLDTV</sequence>
<dbReference type="PATRIC" id="fig|1352936.5.peg.5438"/>
<organism evidence="3 4">
    <name type="scientific">Streptomyces roseochromogenus subsp. oscitans DS 12.976</name>
    <dbReference type="NCBI Taxonomy" id="1352936"/>
    <lineage>
        <taxon>Bacteria</taxon>
        <taxon>Bacillati</taxon>
        <taxon>Actinomycetota</taxon>
        <taxon>Actinomycetes</taxon>
        <taxon>Kitasatosporales</taxon>
        <taxon>Streptomycetaceae</taxon>
        <taxon>Streptomyces</taxon>
    </lineage>
</organism>
<dbReference type="EMBL" id="AWQX01000218">
    <property type="protein sequence ID" value="EST26958.1"/>
    <property type="molecule type" value="Genomic_DNA"/>
</dbReference>
<dbReference type="SUPFAM" id="SSF52540">
    <property type="entry name" value="P-loop containing nucleoside triphosphate hydrolases"/>
    <property type="match status" value="1"/>
</dbReference>
<dbReference type="AlphaFoldDB" id="V6K4H8"/>
<proteinExistence type="predicted"/>
<evidence type="ECO:0000256" key="1">
    <source>
        <dbReference type="SAM" id="MobiDB-lite"/>
    </source>
</evidence>
<evidence type="ECO:0000259" key="2">
    <source>
        <dbReference type="Pfam" id="PF20720"/>
    </source>
</evidence>
<gene>
    <name evidence="3" type="ORF">M878_26040</name>
</gene>
<protein>
    <recommendedName>
        <fullName evidence="2">Novel STAND NTPase 3 domain-containing protein</fullName>
    </recommendedName>
</protein>
<dbReference type="STRING" id="1352936.M878_26040"/>
<evidence type="ECO:0000313" key="3">
    <source>
        <dbReference type="EMBL" id="EST26958.1"/>
    </source>
</evidence>
<dbReference type="HOGENOM" id="CLU_021145_0_0_11"/>
<comment type="caution">
    <text evidence="3">The sequence shown here is derived from an EMBL/GenBank/DDBJ whole genome shotgun (WGS) entry which is preliminary data.</text>
</comment>
<reference evidence="3 4" key="1">
    <citation type="journal article" date="2014" name="Genome Announc.">
        <title>Draft Genome Sequence of Streptomyces roseochromogenes subsp. oscitans DS 12.976, Producer of the Aminocoumarin Antibiotic Clorobiocin.</title>
        <authorList>
            <person name="Ruckert C."/>
            <person name="Kalinowski J."/>
            <person name="Heide L."/>
            <person name="Apel A.K."/>
        </authorList>
    </citation>
    <scope>NUCLEOTIDE SEQUENCE [LARGE SCALE GENOMIC DNA]</scope>
    <source>
        <strain evidence="3 4">DS 12.976</strain>
    </source>
</reference>
<dbReference type="Pfam" id="PF20720">
    <property type="entry name" value="nSTAND3"/>
    <property type="match status" value="1"/>
</dbReference>
<accession>V6K4H8</accession>
<keyword evidence="4" id="KW-1185">Reference proteome</keyword>
<dbReference type="InterPro" id="IPR049050">
    <property type="entry name" value="nSTAND3"/>
</dbReference>
<feature type="domain" description="Novel STAND NTPase 3" evidence="2">
    <location>
        <begin position="179"/>
        <end position="334"/>
    </location>
</feature>
<evidence type="ECO:0000313" key="4">
    <source>
        <dbReference type="Proteomes" id="UP000017984"/>
    </source>
</evidence>
<name>V6K4H8_STRRC</name>